<dbReference type="SUPFAM" id="SSF46894">
    <property type="entry name" value="C-terminal effector domain of the bipartite response regulators"/>
    <property type="match status" value="1"/>
</dbReference>
<evidence type="ECO:0000256" key="12">
    <source>
        <dbReference type="ARBA" id="ARBA00023012"/>
    </source>
</evidence>
<dbReference type="GO" id="GO:0006355">
    <property type="term" value="P:regulation of DNA-templated transcription"/>
    <property type="evidence" value="ECO:0007669"/>
    <property type="project" value="InterPro"/>
</dbReference>
<evidence type="ECO:0000259" key="18">
    <source>
        <dbReference type="PROSITE" id="PS50885"/>
    </source>
</evidence>
<evidence type="ECO:0000256" key="16">
    <source>
        <dbReference type="RuleBase" id="RU364088"/>
    </source>
</evidence>
<evidence type="ECO:0000256" key="9">
    <source>
        <dbReference type="ARBA" id="ARBA00022777"/>
    </source>
</evidence>
<keyword evidence="12 16" id="KW-0902">Two-component regulatory system</keyword>
<dbReference type="Gene3D" id="1.10.10.10">
    <property type="entry name" value="Winged helix-like DNA-binding domain superfamily/Winged helix DNA-binding domain"/>
    <property type="match status" value="1"/>
</dbReference>
<dbReference type="InterPro" id="IPR036388">
    <property type="entry name" value="WH-like_DNA-bd_sf"/>
</dbReference>
<dbReference type="Proteomes" id="UP000254255">
    <property type="component" value="Unassembled WGS sequence"/>
</dbReference>
<keyword evidence="6 16" id="KW-0808">Transferase</keyword>
<evidence type="ECO:0000256" key="10">
    <source>
        <dbReference type="ARBA" id="ARBA00022840"/>
    </source>
</evidence>
<dbReference type="InterPro" id="IPR003660">
    <property type="entry name" value="HAMP_dom"/>
</dbReference>
<dbReference type="Gene3D" id="6.10.340.10">
    <property type="match status" value="1"/>
</dbReference>
<evidence type="ECO:0000256" key="5">
    <source>
        <dbReference type="ARBA" id="ARBA00022553"/>
    </source>
</evidence>
<name>A0A377BN71_ECOLX</name>
<evidence type="ECO:0000256" key="13">
    <source>
        <dbReference type="ARBA" id="ARBA00023125"/>
    </source>
</evidence>
<feature type="domain" description="HAMP" evidence="18">
    <location>
        <begin position="218"/>
        <end position="271"/>
    </location>
</feature>
<dbReference type="SMART" id="SM00387">
    <property type="entry name" value="HATPase_c"/>
    <property type="match status" value="1"/>
</dbReference>
<dbReference type="PANTHER" id="PTHR45436:SF3">
    <property type="entry name" value="SENSOR HISTIDINE KINASE HPRS"/>
    <property type="match status" value="1"/>
</dbReference>
<dbReference type="Pfam" id="PF02518">
    <property type="entry name" value="HATPase_c"/>
    <property type="match status" value="1"/>
</dbReference>
<evidence type="ECO:0000256" key="1">
    <source>
        <dbReference type="ARBA" id="ARBA00000085"/>
    </source>
</evidence>
<keyword evidence="8 16" id="KW-0547">Nucleotide-binding</keyword>
<evidence type="ECO:0000256" key="14">
    <source>
        <dbReference type="ARBA" id="ARBA00023136"/>
    </source>
</evidence>
<keyword evidence="7 16" id="KW-0812">Transmembrane</keyword>
<dbReference type="InterPro" id="IPR001867">
    <property type="entry name" value="OmpR/PhoB-type_DNA-bd"/>
</dbReference>
<dbReference type="InterPro" id="IPR036097">
    <property type="entry name" value="HisK_dim/P_sf"/>
</dbReference>
<dbReference type="PANTHER" id="PTHR45436">
    <property type="entry name" value="SENSOR HISTIDINE KINASE YKOH"/>
    <property type="match status" value="1"/>
</dbReference>
<proteinExistence type="predicted"/>
<evidence type="ECO:0000259" key="19">
    <source>
        <dbReference type="PROSITE" id="PS51755"/>
    </source>
</evidence>
<dbReference type="SMART" id="SM00388">
    <property type="entry name" value="HisKA"/>
    <property type="match status" value="1"/>
</dbReference>
<evidence type="ECO:0000256" key="4">
    <source>
        <dbReference type="ARBA" id="ARBA00022519"/>
    </source>
</evidence>
<evidence type="ECO:0000256" key="15">
    <source>
        <dbReference type="PROSITE-ProRule" id="PRU01091"/>
    </source>
</evidence>
<dbReference type="CDD" id="cd00082">
    <property type="entry name" value="HisKA"/>
    <property type="match status" value="1"/>
</dbReference>
<keyword evidence="11 16" id="KW-1133">Transmembrane helix</keyword>
<dbReference type="PROSITE" id="PS51755">
    <property type="entry name" value="OMPR_PHOB"/>
    <property type="match status" value="1"/>
</dbReference>
<dbReference type="EC" id="2.7.13.3" evidence="16"/>
<dbReference type="InterPro" id="IPR036890">
    <property type="entry name" value="HATPase_C_sf"/>
</dbReference>
<reference evidence="20 21" key="1">
    <citation type="submission" date="2018-06" db="EMBL/GenBank/DDBJ databases">
        <authorList>
            <consortium name="Pathogen Informatics"/>
            <person name="Doyle S."/>
        </authorList>
    </citation>
    <scope>NUCLEOTIDE SEQUENCE [LARGE SCALE GENOMIC DNA]</scope>
    <source>
        <strain evidence="20 21">NCTC13148</strain>
    </source>
</reference>
<keyword evidence="14 16" id="KW-0472">Membrane</keyword>
<dbReference type="EMBL" id="UGET01000004">
    <property type="protein sequence ID" value="STL72832.1"/>
    <property type="molecule type" value="Genomic_DNA"/>
</dbReference>
<gene>
    <name evidence="20" type="primary">yedV</name>
    <name evidence="20" type="ORF">NCTC13148_01542</name>
</gene>
<evidence type="ECO:0000259" key="17">
    <source>
        <dbReference type="PROSITE" id="PS50109"/>
    </source>
</evidence>
<evidence type="ECO:0000256" key="6">
    <source>
        <dbReference type="ARBA" id="ARBA00022679"/>
    </source>
</evidence>
<dbReference type="InterPro" id="IPR006290">
    <property type="entry name" value="CztS_silS_copS"/>
</dbReference>
<dbReference type="Gene3D" id="3.30.565.10">
    <property type="entry name" value="Histidine kinase-like ATPase, C-terminal domain"/>
    <property type="match status" value="1"/>
</dbReference>
<evidence type="ECO:0000256" key="7">
    <source>
        <dbReference type="ARBA" id="ARBA00022692"/>
    </source>
</evidence>
<comment type="function">
    <text evidence="16">Member of a two-component regulatory system.</text>
</comment>
<dbReference type="GO" id="GO:0003677">
    <property type="term" value="F:DNA binding"/>
    <property type="evidence" value="ECO:0007669"/>
    <property type="project" value="UniProtKB-UniRule"/>
</dbReference>
<dbReference type="InterPro" id="IPR005467">
    <property type="entry name" value="His_kinase_dom"/>
</dbReference>
<comment type="catalytic activity">
    <reaction evidence="1 16">
        <text>ATP + protein L-histidine = ADP + protein N-phospho-L-histidine.</text>
        <dbReference type="EC" id="2.7.13.3"/>
    </reaction>
</comment>
<evidence type="ECO:0000256" key="8">
    <source>
        <dbReference type="ARBA" id="ARBA00022741"/>
    </source>
</evidence>
<dbReference type="Pfam" id="PF00512">
    <property type="entry name" value="HisKA"/>
    <property type="match status" value="1"/>
</dbReference>
<dbReference type="InterPro" id="IPR003661">
    <property type="entry name" value="HisK_dim/P_dom"/>
</dbReference>
<protein>
    <recommendedName>
        <fullName evidence="16">Sensor protein</fullName>
        <ecNumber evidence="16">2.7.13.3</ecNumber>
    </recommendedName>
</protein>
<accession>A0A377BN71</accession>
<dbReference type="PROSITE" id="PS50109">
    <property type="entry name" value="HIS_KIN"/>
    <property type="match status" value="1"/>
</dbReference>
<dbReference type="InterPro" id="IPR050428">
    <property type="entry name" value="TCS_sensor_his_kinase"/>
</dbReference>
<keyword evidence="3 16" id="KW-1003">Cell membrane</keyword>
<organism evidence="20 21">
    <name type="scientific">Escherichia coli</name>
    <dbReference type="NCBI Taxonomy" id="562"/>
    <lineage>
        <taxon>Bacteria</taxon>
        <taxon>Pseudomonadati</taxon>
        <taxon>Pseudomonadota</taxon>
        <taxon>Gammaproteobacteria</taxon>
        <taxon>Enterobacterales</taxon>
        <taxon>Enterobacteriaceae</taxon>
        <taxon>Escherichia</taxon>
    </lineage>
</organism>
<dbReference type="SUPFAM" id="SSF47384">
    <property type="entry name" value="Homodimeric domain of signal transducing histidine kinase"/>
    <property type="match status" value="1"/>
</dbReference>
<evidence type="ECO:0000313" key="21">
    <source>
        <dbReference type="Proteomes" id="UP000254255"/>
    </source>
</evidence>
<keyword evidence="5" id="KW-0597">Phosphoprotein</keyword>
<feature type="DNA-binding region" description="OmpR/PhoB-type" evidence="15">
    <location>
        <begin position="1"/>
        <end position="33"/>
    </location>
</feature>
<feature type="domain" description="Histidine kinase" evidence="17">
    <location>
        <begin position="279"/>
        <end position="500"/>
    </location>
</feature>
<dbReference type="GO" id="GO:0005524">
    <property type="term" value="F:ATP binding"/>
    <property type="evidence" value="ECO:0007669"/>
    <property type="project" value="UniProtKB-KW"/>
</dbReference>
<keyword evidence="13 15" id="KW-0238">DNA-binding</keyword>
<keyword evidence="9 16" id="KW-0418">Kinase</keyword>
<evidence type="ECO:0000313" key="20">
    <source>
        <dbReference type="EMBL" id="STL72832.1"/>
    </source>
</evidence>
<dbReference type="GO" id="GO:0005886">
    <property type="term" value="C:plasma membrane"/>
    <property type="evidence" value="ECO:0007669"/>
    <property type="project" value="UniProtKB-SubCell"/>
</dbReference>
<dbReference type="PROSITE" id="PS50885">
    <property type="entry name" value="HAMP"/>
    <property type="match status" value="1"/>
</dbReference>
<keyword evidence="4 16" id="KW-0997">Cell inner membrane</keyword>
<comment type="subcellular location">
    <subcellularLocation>
        <location evidence="2">Cell inner membrane</location>
        <topology evidence="2">Multi-pass membrane protein</topology>
    </subcellularLocation>
</comment>
<dbReference type="InterPro" id="IPR016032">
    <property type="entry name" value="Sig_transdc_resp-reg_C-effctor"/>
</dbReference>
<dbReference type="AlphaFoldDB" id="A0A377BN71"/>
<feature type="domain" description="OmpR/PhoB-type" evidence="19">
    <location>
        <begin position="1"/>
        <end position="33"/>
    </location>
</feature>
<dbReference type="GO" id="GO:0000155">
    <property type="term" value="F:phosphorelay sensor kinase activity"/>
    <property type="evidence" value="ECO:0007669"/>
    <property type="project" value="InterPro"/>
</dbReference>
<evidence type="ECO:0000256" key="3">
    <source>
        <dbReference type="ARBA" id="ARBA00022475"/>
    </source>
</evidence>
<dbReference type="InterPro" id="IPR003594">
    <property type="entry name" value="HATPase_dom"/>
</dbReference>
<dbReference type="Gene3D" id="1.10.287.130">
    <property type="match status" value="1"/>
</dbReference>
<dbReference type="SUPFAM" id="SSF55874">
    <property type="entry name" value="ATPase domain of HSP90 chaperone/DNA topoisomerase II/histidine kinase"/>
    <property type="match status" value="1"/>
</dbReference>
<keyword evidence="10 16" id="KW-0067">ATP-binding</keyword>
<evidence type="ECO:0000256" key="2">
    <source>
        <dbReference type="ARBA" id="ARBA00004429"/>
    </source>
</evidence>
<dbReference type="NCBIfam" id="TIGR01386">
    <property type="entry name" value="cztS_silS_copS"/>
    <property type="match status" value="1"/>
</dbReference>
<feature type="transmembrane region" description="Helical" evidence="16">
    <location>
        <begin position="45"/>
        <end position="67"/>
    </location>
</feature>
<sequence>MDVAIRRLRAKVDDPFPEKLIATIRGMGYSFVAVKKIMKRLSITVRLTLLFILLLSVAGAGIVWTLYNGLASELKWRDDTTLINRTAQIKQLLIDGVNPDTLPVYFNRMMDVSQDILIIHGDGINKIVNRTNVSDDMLNNIPASETISAAGIYRSIINDTEIDALRINIDEVSPSLTVTVAKLASARHNMLEQYKINSIIICIVAIVLCSVLSPLLIRTGLREIKKLSGVTEALNYNDSREPVEVSALPRELKPLGQALNKMHQALVKDFERLSQFADDLAHELRTPINALLGQNQVTLSQTRSIAEYQKTIAGNIEELENISRLTENILFLARADKNNVLVKLDSLSLNKEVENLLDYLEYLSDEKEICFKVECNQQIFADKILLQRMLSNLIVNAIRYSPEKSRIHITSFLDTNGYLNIDVASPGTKIHEPEKLFRRFWRGDNSRHSVGQGLGLSLVKAIAELHGEVLRITISISIMCSGLCYRKEINIGLQYAINQP</sequence>
<evidence type="ECO:0000256" key="11">
    <source>
        <dbReference type="ARBA" id="ARBA00022989"/>
    </source>
</evidence>